<proteinExistence type="predicted"/>
<dbReference type="EMBL" id="JAWDGP010000113">
    <property type="protein sequence ID" value="KAK3803603.1"/>
    <property type="molecule type" value="Genomic_DNA"/>
</dbReference>
<accession>A0AAE1BC51</accession>
<sequence>MTVSVSGYFLLYMLSTMMYSTATVTGHWSARVWVGGLGPGAHSSSRAKIVQLVPVWTNVASHVGDRHRVPPLAFLSRPSVSLTCDVGDHLCNYKLNNVLCARRLDRLT</sequence>
<organism evidence="1 2">
    <name type="scientific">Elysia crispata</name>
    <name type="common">lettuce slug</name>
    <dbReference type="NCBI Taxonomy" id="231223"/>
    <lineage>
        <taxon>Eukaryota</taxon>
        <taxon>Metazoa</taxon>
        <taxon>Spiralia</taxon>
        <taxon>Lophotrochozoa</taxon>
        <taxon>Mollusca</taxon>
        <taxon>Gastropoda</taxon>
        <taxon>Heterobranchia</taxon>
        <taxon>Euthyneura</taxon>
        <taxon>Panpulmonata</taxon>
        <taxon>Sacoglossa</taxon>
        <taxon>Placobranchoidea</taxon>
        <taxon>Plakobranchidae</taxon>
        <taxon>Elysia</taxon>
    </lineage>
</organism>
<reference evidence="1" key="1">
    <citation type="journal article" date="2023" name="G3 (Bethesda)">
        <title>A reference genome for the long-term kleptoplast-retaining sea slug Elysia crispata morphotype clarki.</title>
        <authorList>
            <person name="Eastman K.E."/>
            <person name="Pendleton A.L."/>
            <person name="Shaikh M.A."/>
            <person name="Suttiyut T."/>
            <person name="Ogas R."/>
            <person name="Tomko P."/>
            <person name="Gavelis G."/>
            <person name="Widhalm J.R."/>
            <person name="Wisecaver J.H."/>
        </authorList>
    </citation>
    <scope>NUCLEOTIDE SEQUENCE</scope>
    <source>
        <strain evidence="1">ECLA1</strain>
    </source>
</reference>
<gene>
    <name evidence="1" type="ORF">RRG08_023321</name>
</gene>
<protein>
    <submittedName>
        <fullName evidence="1">Uncharacterized protein</fullName>
    </submittedName>
</protein>
<dbReference type="AlphaFoldDB" id="A0AAE1BC51"/>
<keyword evidence="2" id="KW-1185">Reference proteome</keyword>
<dbReference type="Proteomes" id="UP001283361">
    <property type="component" value="Unassembled WGS sequence"/>
</dbReference>
<evidence type="ECO:0000313" key="2">
    <source>
        <dbReference type="Proteomes" id="UP001283361"/>
    </source>
</evidence>
<name>A0AAE1BC51_9GAST</name>
<evidence type="ECO:0000313" key="1">
    <source>
        <dbReference type="EMBL" id="KAK3803603.1"/>
    </source>
</evidence>
<comment type="caution">
    <text evidence="1">The sequence shown here is derived from an EMBL/GenBank/DDBJ whole genome shotgun (WGS) entry which is preliminary data.</text>
</comment>